<reference evidence="2" key="1">
    <citation type="submission" date="2008-04" db="EMBL/GenBank/DDBJ databases">
        <title>Complete sequence of chromosome of Nostoc punctiforme ATCC 29133.</title>
        <authorList>
            <consortium name="US DOE Joint Genome Institute"/>
            <person name="Copeland A."/>
            <person name="Lucas S."/>
            <person name="Lapidus A."/>
            <person name="Glavina del Rio T."/>
            <person name="Dalin E."/>
            <person name="Tice H."/>
            <person name="Pitluck S."/>
            <person name="Chain P."/>
            <person name="Malfatti S."/>
            <person name="Shin M."/>
            <person name="Vergez L."/>
            <person name="Schmutz J."/>
            <person name="Larimer F."/>
            <person name="Land M."/>
            <person name="Hauser L."/>
            <person name="Kyrpides N."/>
            <person name="Kim E."/>
            <person name="Meeks J.C."/>
            <person name="Elhai J."/>
            <person name="Campbell E.L."/>
            <person name="Thiel T."/>
            <person name="Longmire J."/>
            <person name="Potts M."/>
            <person name="Atlas R."/>
        </authorList>
    </citation>
    <scope>NUCLEOTIDE SEQUENCE [LARGE SCALE GENOMIC DNA]</scope>
    <source>
        <strain evidence="2">ATCC 29133 / PCC 73102</strain>
    </source>
</reference>
<dbReference type="STRING" id="63737.Npun_R0679"/>
<evidence type="ECO:0000313" key="2">
    <source>
        <dbReference type="Proteomes" id="UP000001191"/>
    </source>
</evidence>
<organism evidence="1 2">
    <name type="scientific">Nostoc punctiforme (strain ATCC 29133 / PCC 73102)</name>
    <dbReference type="NCBI Taxonomy" id="63737"/>
    <lineage>
        <taxon>Bacteria</taxon>
        <taxon>Bacillati</taxon>
        <taxon>Cyanobacteriota</taxon>
        <taxon>Cyanophyceae</taxon>
        <taxon>Nostocales</taxon>
        <taxon>Nostocaceae</taxon>
        <taxon>Nostoc</taxon>
    </lineage>
</organism>
<dbReference type="AlphaFoldDB" id="B2J9D2"/>
<dbReference type="EnsemblBacteria" id="ACC79431">
    <property type="protein sequence ID" value="ACC79431"/>
    <property type="gene ID" value="Npun_R0679"/>
</dbReference>
<dbReference type="SUPFAM" id="SSF53756">
    <property type="entry name" value="UDP-Glycosyltransferase/glycogen phosphorylase"/>
    <property type="match status" value="1"/>
</dbReference>
<sequence>MKIIAIAHDPGGANAVAATVAALRAAGTEVEAYAKGPAIRQFQRLAVACTPISEEHQILFVRLKGDILLTGTSQNDEFERDAIFWARQEGIPSVAVIDYWANYRQRFQPFNNPDAEAIFPNIITAIDEVCATGMLTDGLPKNRICIVGQPYFAWLVARKKSRKNTLEVVQNILFASQPNANEIEILHILIKVLTDYKPLKKLLIRFHPRQGKCRDSLDLLAKSGLPFAIDESTDILDTLQQQDIVLGITSIILIEAVLMGIPAGSLLMGVNDTLMTNKWGVTVPLKSQKKVQEFLNSTHREIDKTFFKQQHNADLRVAQLCKSII</sequence>
<dbReference type="RefSeq" id="WP_012407456.1">
    <property type="nucleotide sequence ID" value="NC_010628.1"/>
</dbReference>
<keyword evidence="2" id="KW-1185">Reference proteome</keyword>
<evidence type="ECO:0000313" key="1">
    <source>
        <dbReference type="EMBL" id="ACC79431.1"/>
    </source>
</evidence>
<reference evidence="1 2" key="2">
    <citation type="journal article" date="2013" name="Plant Physiol.">
        <title>A Nostoc punctiforme Sugar Transporter Necessary to Establish a Cyanobacterium-Plant Symbiosis.</title>
        <authorList>
            <person name="Ekman M."/>
            <person name="Picossi S."/>
            <person name="Campbell E.L."/>
            <person name="Meeks J.C."/>
            <person name="Flores E."/>
        </authorList>
    </citation>
    <scope>NUCLEOTIDE SEQUENCE [LARGE SCALE GENOMIC DNA]</scope>
    <source>
        <strain evidence="2">ATCC 29133 / PCC 73102</strain>
    </source>
</reference>
<accession>B2J9D2</accession>
<dbReference type="eggNOG" id="COG0859">
    <property type="taxonomic scope" value="Bacteria"/>
</dbReference>
<evidence type="ECO:0008006" key="3">
    <source>
        <dbReference type="Google" id="ProtNLM"/>
    </source>
</evidence>
<dbReference type="OrthoDB" id="757934at2"/>
<gene>
    <name evidence="1" type="ordered locus">Npun_R0679</name>
</gene>
<name>B2J9D2_NOSP7</name>
<protein>
    <recommendedName>
        <fullName evidence="3">Capsule polysaccharide biosynthesis protein</fullName>
    </recommendedName>
</protein>
<dbReference type="EMBL" id="CP001037">
    <property type="protein sequence ID" value="ACC79431.1"/>
    <property type="molecule type" value="Genomic_DNA"/>
</dbReference>
<proteinExistence type="predicted"/>
<dbReference type="Proteomes" id="UP000001191">
    <property type="component" value="Chromosome"/>
</dbReference>
<dbReference type="HOGENOM" id="CLU_818073_0_0_3"/>
<dbReference type="KEGG" id="npu:Npun_R0679"/>